<comment type="subcellular location">
    <subcellularLocation>
        <location evidence="1">Membrane</location>
    </subcellularLocation>
</comment>
<feature type="transmembrane region" description="Helical" evidence="10">
    <location>
        <begin position="253"/>
        <end position="272"/>
    </location>
</feature>
<dbReference type="Gene3D" id="1.10.510.10">
    <property type="entry name" value="Transferase(Phosphotransferase) domain 1"/>
    <property type="match status" value="1"/>
</dbReference>
<dbReference type="PANTHER" id="PTHR48010:SF22">
    <property type="entry name" value="OS09G0376600 PROTEIN"/>
    <property type="match status" value="1"/>
</dbReference>
<keyword evidence="8" id="KW-0067">ATP-binding</keyword>
<dbReference type="FunFam" id="3.80.10.10:FF:000400">
    <property type="entry name" value="Nuclear pore complex protein NUP107"/>
    <property type="match status" value="1"/>
</dbReference>
<dbReference type="GO" id="GO:0004672">
    <property type="term" value="F:protein kinase activity"/>
    <property type="evidence" value="ECO:0007669"/>
    <property type="project" value="InterPro"/>
</dbReference>
<comment type="caution">
    <text evidence="13">The sequence shown here is derived from an EMBL/GenBank/DDBJ whole genome shotgun (WGS) entry which is preliminary data.</text>
</comment>
<keyword evidence="7 10" id="KW-0472">Membrane</keyword>
<dbReference type="InterPro" id="IPR011009">
    <property type="entry name" value="Kinase-like_dom_sf"/>
</dbReference>
<feature type="chain" id="PRO_5020497930" description="Protein kinase domain-containing protein" evidence="11">
    <location>
        <begin position="25"/>
        <end position="630"/>
    </location>
</feature>
<evidence type="ECO:0000256" key="6">
    <source>
        <dbReference type="ARBA" id="ARBA00022989"/>
    </source>
</evidence>
<dbReference type="GO" id="GO:0005524">
    <property type="term" value="F:ATP binding"/>
    <property type="evidence" value="ECO:0007669"/>
    <property type="project" value="UniProtKB-UniRule"/>
</dbReference>
<feature type="region of interest" description="Disordered" evidence="9">
    <location>
        <begin position="281"/>
        <end position="307"/>
    </location>
</feature>
<dbReference type="InterPro" id="IPR032675">
    <property type="entry name" value="LRR_dom_sf"/>
</dbReference>
<proteinExistence type="predicted"/>
<dbReference type="Pfam" id="PF00560">
    <property type="entry name" value="LRR_1"/>
    <property type="match status" value="3"/>
</dbReference>
<evidence type="ECO:0000259" key="12">
    <source>
        <dbReference type="PROSITE" id="PS50011"/>
    </source>
</evidence>
<keyword evidence="8" id="KW-0547">Nucleotide-binding</keyword>
<keyword evidence="2" id="KW-0433">Leucine-rich repeat</keyword>
<dbReference type="PROSITE" id="PS50011">
    <property type="entry name" value="PROTEIN_KINASE_DOM"/>
    <property type="match status" value="1"/>
</dbReference>
<evidence type="ECO:0000256" key="9">
    <source>
        <dbReference type="SAM" id="MobiDB-lite"/>
    </source>
</evidence>
<feature type="compositionally biased region" description="Polar residues" evidence="9">
    <location>
        <begin position="297"/>
        <end position="306"/>
    </location>
</feature>
<dbReference type="SUPFAM" id="SSF52058">
    <property type="entry name" value="L domain-like"/>
    <property type="match status" value="1"/>
</dbReference>
<feature type="domain" description="Protein kinase" evidence="12">
    <location>
        <begin position="349"/>
        <end position="617"/>
    </location>
</feature>
<sequence>MMDRVLPTCVLVSVLLFLFVMARSEEEEVKQALVRFMEKLAPGNTVIGQTFGWDVKTDPCSGKWQGVTCDSQSQSVKKIVLDERNLTGVLDALSLCTTSSLLVLSLNDNDIGGHIPNEISNCQNLTHLYLSGNRFSGNLPVSLPQLSNLKRLDFSKNGLSGQVPPNLSKVSGMLSFLVQDNQLSGEIPKFDFSNLAQFNVSNNNFSGAIPDVKGRFNTSSFLGNPGLCGLPLSDLCPLSPPAKKFSTKQLRVYSGYAIIGFFVVVVTVALKLSKKKRHVVDKTGAEEGRELQDNSDNKISGTSSESKTGEFAYRSEYSITSFENGAAASPLVVLSSPVVNGLKFEELLQAPAELVGRGKHGSLYKVMLDGGVTLAVKRIKDCGIQKEDFKMRMERIDQVKHPNVLHASAYYCSKQERLLVYEFQQNGSLFNLLHGSQNSQLFDWGSRIRIAAITAQALAFMHDELHDDGIAHGNLKSSNILLDKDMYPRISEYGLMVVENHQDQSPLLSQTKNSFKHNNPNGGCAYSTFKVDVYGFGVILLEMLTGKLVQNKGFDLANWVNSVVREEWTVEVFDRTLISEGASEERMVNLLQVALKCINPSPDARPCINQVATMINIIKEEEEKSLSFEP</sequence>
<dbReference type="Pfam" id="PF08263">
    <property type="entry name" value="LRRNT_2"/>
    <property type="match status" value="1"/>
</dbReference>
<evidence type="ECO:0000256" key="1">
    <source>
        <dbReference type="ARBA" id="ARBA00004370"/>
    </source>
</evidence>
<evidence type="ECO:0000256" key="10">
    <source>
        <dbReference type="SAM" id="Phobius"/>
    </source>
</evidence>
<keyword evidence="14" id="KW-1185">Reference proteome</keyword>
<dbReference type="Pfam" id="PF00069">
    <property type="entry name" value="Pkinase"/>
    <property type="match status" value="1"/>
</dbReference>
<gene>
    <name evidence="13" type="ORF">TEA_019079</name>
</gene>
<evidence type="ECO:0000256" key="7">
    <source>
        <dbReference type="ARBA" id="ARBA00023136"/>
    </source>
</evidence>
<protein>
    <recommendedName>
        <fullName evidence="12">Protein kinase domain-containing protein</fullName>
    </recommendedName>
</protein>
<dbReference type="GO" id="GO:0016020">
    <property type="term" value="C:membrane"/>
    <property type="evidence" value="ECO:0007669"/>
    <property type="project" value="UniProtKB-SubCell"/>
</dbReference>
<keyword evidence="5" id="KW-0677">Repeat</keyword>
<dbReference type="Gene3D" id="3.30.200.20">
    <property type="entry name" value="Phosphorylase Kinase, domain 1"/>
    <property type="match status" value="1"/>
</dbReference>
<keyword evidence="6 10" id="KW-1133">Transmembrane helix</keyword>
<dbReference type="InterPro" id="IPR000719">
    <property type="entry name" value="Prot_kinase_dom"/>
</dbReference>
<dbReference type="InterPro" id="IPR017441">
    <property type="entry name" value="Protein_kinase_ATP_BS"/>
</dbReference>
<organism evidence="13 14">
    <name type="scientific">Camellia sinensis var. sinensis</name>
    <name type="common">China tea</name>
    <dbReference type="NCBI Taxonomy" id="542762"/>
    <lineage>
        <taxon>Eukaryota</taxon>
        <taxon>Viridiplantae</taxon>
        <taxon>Streptophyta</taxon>
        <taxon>Embryophyta</taxon>
        <taxon>Tracheophyta</taxon>
        <taxon>Spermatophyta</taxon>
        <taxon>Magnoliopsida</taxon>
        <taxon>eudicotyledons</taxon>
        <taxon>Gunneridae</taxon>
        <taxon>Pentapetalae</taxon>
        <taxon>asterids</taxon>
        <taxon>Ericales</taxon>
        <taxon>Theaceae</taxon>
        <taxon>Camellia</taxon>
    </lineage>
</organism>
<evidence type="ECO:0000256" key="8">
    <source>
        <dbReference type="PROSITE-ProRule" id="PRU10141"/>
    </source>
</evidence>
<feature type="binding site" evidence="8">
    <location>
        <position position="377"/>
    </location>
    <ligand>
        <name>ATP</name>
        <dbReference type="ChEBI" id="CHEBI:30616"/>
    </ligand>
</feature>
<dbReference type="PANTHER" id="PTHR48010">
    <property type="entry name" value="OS05G0588300 PROTEIN"/>
    <property type="match status" value="1"/>
</dbReference>
<evidence type="ECO:0000313" key="13">
    <source>
        <dbReference type="EMBL" id="THG17912.1"/>
    </source>
</evidence>
<dbReference type="InterPro" id="IPR001611">
    <property type="entry name" value="Leu-rich_rpt"/>
</dbReference>
<keyword evidence="4 11" id="KW-0732">Signal</keyword>
<dbReference type="EMBL" id="SDRB02003366">
    <property type="protein sequence ID" value="THG17912.1"/>
    <property type="molecule type" value="Genomic_DNA"/>
</dbReference>
<dbReference type="AlphaFoldDB" id="A0A4S4ENJ4"/>
<evidence type="ECO:0000256" key="2">
    <source>
        <dbReference type="ARBA" id="ARBA00022614"/>
    </source>
</evidence>
<feature type="signal peptide" evidence="11">
    <location>
        <begin position="1"/>
        <end position="24"/>
    </location>
</feature>
<name>A0A4S4ENJ4_CAMSN</name>
<evidence type="ECO:0000256" key="4">
    <source>
        <dbReference type="ARBA" id="ARBA00022729"/>
    </source>
</evidence>
<evidence type="ECO:0000256" key="11">
    <source>
        <dbReference type="SAM" id="SignalP"/>
    </source>
</evidence>
<reference evidence="13 14" key="1">
    <citation type="journal article" date="2018" name="Proc. Natl. Acad. Sci. U.S.A.">
        <title>Draft genome sequence of Camellia sinensis var. sinensis provides insights into the evolution of the tea genome and tea quality.</title>
        <authorList>
            <person name="Wei C."/>
            <person name="Yang H."/>
            <person name="Wang S."/>
            <person name="Zhao J."/>
            <person name="Liu C."/>
            <person name="Gao L."/>
            <person name="Xia E."/>
            <person name="Lu Y."/>
            <person name="Tai Y."/>
            <person name="She G."/>
            <person name="Sun J."/>
            <person name="Cao H."/>
            <person name="Tong W."/>
            <person name="Gao Q."/>
            <person name="Li Y."/>
            <person name="Deng W."/>
            <person name="Jiang X."/>
            <person name="Wang W."/>
            <person name="Chen Q."/>
            <person name="Zhang S."/>
            <person name="Li H."/>
            <person name="Wu J."/>
            <person name="Wang P."/>
            <person name="Li P."/>
            <person name="Shi C."/>
            <person name="Zheng F."/>
            <person name="Jian J."/>
            <person name="Huang B."/>
            <person name="Shan D."/>
            <person name="Shi M."/>
            <person name="Fang C."/>
            <person name="Yue Y."/>
            <person name="Li F."/>
            <person name="Li D."/>
            <person name="Wei S."/>
            <person name="Han B."/>
            <person name="Jiang C."/>
            <person name="Yin Y."/>
            <person name="Xia T."/>
            <person name="Zhang Z."/>
            <person name="Bennetzen J.L."/>
            <person name="Zhao S."/>
            <person name="Wan X."/>
        </authorList>
    </citation>
    <scope>NUCLEOTIDE SEQUENCE [LARGE SCALE GENOMIC DNA]</scope>
    <source>
        <strain evidence="14">cv. Shuchazao</strain>
        <tissue evidence="13">Leaf</tissue>
    </source>
</reference>
<dbReference type="PROSITE" id="PS00107">
    <property type="entry name" value="PROTEIN_KINASE_ATP"/>
    <property type="match status" value="1"/>
</dbReference>
<evidence type="ECO:0000313" key="14">
    <source>
        <dbReference type="Proteomes" id="UP000306102"/>
    </source>
</evidence>
<accession>A0A4S4ENJ4</accession>
<keyword evidence="3 10" id="KW-0812">Transmembrane</keyword>
<evidence type="ECO:0000256" key="3">
    <source>
        <dbReference type="ARBA" id="ARBA00022692"/>
    </source>
</evidence>
<dbReference type="Gene3D" id="3.80.10.10">
    <property type="entry name" value="Ribonuclease Inhibitor"/>
    <property type="match status" value="2"/>
</dbReference>
<dbReference type="Proteomes" id="UP000306102">
    <property type="component" value="Unassembled WGS sequence"/>
</dbReference>
<dbReference type="SUPFAM" id="SSF56112">
    <property type="entry name" value="Protein kinase-like (PK-like)"/>
    <property type="match status" value="1"/>
</dbReference>
<dbReference type="InterPro" id="IPR050994">
    <property type="entry name" value="At_inactive_RLKs"/>
</dbReference>
<feature type="compositionally biased region" description="Basic and acidic residues" evidence="9">
    <location>
        <begin position="281"/>
        <end position="296"/>
    </location>
</feature>
<evidence type="ECO:0000256" key="5">
    <source>
        <dbReference type="ARBA" id="ARBA00022737"/>
    </source>
</evidence>
<dbReference type="InterPro" id="IPR013210">
    <property type="entry name" value="LRR_N_plant-typ"/>
</dbReference>